<feature type="region of interest" description="Disordered" evidence="2">
    <location>
        <begin position="120"/>
        <end position="171"/>
    </location>
</feature>
<organism evidence="3 4">
    <name type="scientific">Lolium multiflorum</name>
    <name type="common">Italian ryegrass</name>
    <name type="synonym">Lolium perenne subsp. multiflorum</name>
    <dbReference type="NCBI Taxonomy" id="4521"/>
    <lineage>
        <taxon>Eukaryota</taxon>
        <taxon>Viridiplantae</taxon>
        <taxon>Streptophyta</taxon>
        <taxon>Embryophyta</taxon>
        <taxon>Tracheophyta</taxon>
        <taxon>Spermatophyta</taxon>
        <taxon>Magnoliopsida</taxon>
        <taxon>Liliopsida</taxon>
        <taxon>Poales</taxon>
        <taxon>Poaceae</taxon>
        <taxon>BOP clade</taxon>
        <taxon>Pooideae</taxon>
        <taxon>Poodae</taxon>
        <taxon>Poeae</taxon>
        <taxon>Poeae Chloroplast Group 2 (Poeae type)</taxon>
        <taxon>Loliodinae</taxon>
        <taxon>Loliinae</taxon>
        <taxon>Lolium</taxon>
    </lineage>
</organism>
<feature type="compositionally biased region" description="Polar residues" evidence="2">
    <location>
        <begin position="122"/>
        <end position="133"/>
    </location>
</feature>
<accession>A0AAD8S666</accession>
<proteinExistence type="predicted"/>
<feature type="coiled-coil region" evidence="1">
    <location>
        <begin position="279"/>
        <end position="345"/>
    </location>
</feature>
<sequence length="670" mass="73948">MAESTPVKYEDLPDKLKKKHDEIKTVLEAELIGSFESTRSHDVKLYGNARPWPGVNMVDPSHSIREPEFSFSISMAGLASRHSIILREQVGILPKRRPVQAIGFDMMIKIPIVSENLHDLPNDTSEGRGSSTPVDFHTVEHDDPIDSEAVSADPPPPANDTCDTVGSVRDDDADHDAFINAAVEEVRAPPMKRSTGGFADEDDLFDLDEGLIEPPPKKARYDAARSDVAASEASAPTATPAAQISTASSLSKGKDIPSTVAAATPPSGKADLRDVISSLEAFASQFTSLEADKVRLQREVNSSSLKLEGANKIAAAARQEVDSLKEELSKLKEKLKEEEASEAADIPADALDKVPNNSPANSVSMTLAAHQLTRELLDKGKGAMARMHSMIFPKISQDKTLGQLIDAFAVDTKEVIEVFKRTSRTYGALLAFQLMMGHGFKADIEEMSRELPKDQDGQFVDLSTFKTWKKICRNTYSLAAIVRKKGEIAADVERYALTELHKATESLNFIALNRAEENKRIHERVNALTQLSSAEEIFWREHSKASAVAQFQDRVQQVHHFFNKCYKALRVIWKTMFPLNAVPPTLLTLMSEFGNTKKIRDLVRAQVFAGARFTLALVLARYPLANLLTITNAVGDLKTLYPKVVLPTNIIVDKLEEDSKIPEERETPQE</sequence>
<dbReference type="Proteomes" id="UP001231189">
    <property type="component" value="Unassembled WGS sequence"/>
</dbReference>
<evidence type="ECO:0000256" key="1">
    <source>
        <dbReference type="SAM" id="Coils"/>
    </source>
</evidence>
<keyword evidence="1" id="KW-0175">Coiled coil</keyword>
<protein>
    <submittedName>
        <fullName evidence="3">Uncharacterized protein</fullName>
    </submittedName>
</protein>
<evidence type="ECO:0000313" key="4">
    <source>
        <dbReference type="Proteomes" id="UP001231189"/>
    </source>
</evidence>
<dbReference type="EMBL" id="JAUUTY010000004">
    <property type="protein sequence ID" value="KAK1645641.1"/>
    <property type="molecule type" value="Genomic_DNA"/>
</dbReference>
<reference evidence="3" key="1">
    <citation type="submission" date="2023-07" db="EMBL/GenBank/DDBJ databases">
        <title>A chromosome-level genome assembly of Lolium multiflorum.</title>
        <authorList>
            <person name="Chen Y."/>
            <person name="Copetti D."/>
            <person name="Kolliker R."/>
            <person name="Studer B."/>
        </authorList>
    </citation>
    <scope>NUCLEOTIDE SEQUENCE</scope>
    <source>
        <strain evidence="3">02402/16</strain>
        <tissue evidence="3">Leaf</tissue>
    </source>
</reference>
<name>A0AAD8S666_LOLMU</name>
<dbReference type="AlphaFoldDB" id="A0AAD8S666"/>
<keyword evidence="4" id="KW-1185">Reference proteome</keyword>
<gene>
    <name evidence="3" type="ORF">QYE76_063446</name>
</gene>
<comment type="caution">
    <text evidence="3">The sequence shown here is derived from an EMBL/GenBank/DDBJ whole genome shotgun (WGS) entry which is preliminary data.</text>
</comment>
<evidence type="ECO:0000256" key="2">
    <source>
        <dbReference type="SAM" id="MobiDB-lite"/>
    </source>
</evidence>
<evidence type="ECO:0000313" key="3">
    <source>
        <dbReference type="EMBL" id="KAK1645641.1"/>
    </source>
</evidence>
<feature type="compositionally biased region" description="Low complexity" evidence="2">
    <location>
        <begin position="231"/>
        <end position="249"/>
    </location>
</feature>
<feature type="region of interest" description="Disordered" evidence="2">
    <location>
        <begin position="231"/>
        <end position="269"/>
    </location>
</feature>